<reference evidence="1 2" key="1">
    <citation type="journal article" date="2016" name="Mol. Biol. Evol.">
        <title>Comparative Genomics of Early-Diverging Mushroom-Forming Fungi Provides Insights into the Origins of Lignocellulose Decay Capabilities.</title>
        <authorList>
            <person name="Nagy L.G."/>
            <person name="Riley R."/>
            <person name="Tritt A."/>
            <person name="Adam C."/>
            <person name="Daum C."/>
            <person name="Floudas D."/>
            <person name="Sun H."/>
            <person name="Yadav J.S."/>
            <person name="Pangilinan J."/>
            <person name="Larsson K.H."/>
            <person name="Matsuura K."/>
            <person name="Barry K."/>
            <person name="Labutti K."/>
            <person name="Kuo R."/>
            <person name="Ohm R.A."/>
            <person name="Bhattacharya S.S."/>
            <person name="Shirouzu T."/>
            <person name="Yoshinaga Y."/>
            <person name="Martin F.M."/>
            <person name="Grigoriev I.V."/>
            <person name="Hibbett D.S."/>
        </authorList>
    </citation>
    <scope>NUCLEOTIDE SEQUENCE [LARGE SCALE GENOMIC DNA]</scope>
    <source>
        <strain evidence="1 2">HHB12029</strain>
    </source>
</reference>
<evidence type="ECO:0000313" key="1">
    <source>
        <dbReference type="EMBL" id="KZV81273.1"/>
    </source>
</evidence>
<dbReference type="AlphaFoldDB" id="A0A165BUQ8"/>
<accession>A0A165BUQ8</accession>
<dbReference type="EMBL" id="KV426403">
    <property type="protein sequence ID" value="KZV81273.1"/>
    <property type="molecule type" value="Genomic_DNA"/>
</dbReference>
<gene>
    <name evidence="1" type="ORF">EXIGLDRAFT_731509</name>
</gene>
<dbReference type="Gene3D" id="2.60.120.200">
    <property type="match status" value="1"/>
</dbReference>
<dbReference type="InterPro" id="IPR009784">
    <property type="entry name" value="DUF1349"/>
</dbReference>
<keyword evidence="2" id="KW-1185">Reference proteome</keyword>
<feature type="non-terminal residue" evidence="1">
    <location>
        <position position="161"/>
    </location>
</feature>
<dbReference type="Proteomes" id="UP000077266">
    <property type="component" value="Unassembled WGS sequence"/>
</dbReference>
<evidence type="ECO:0000313" key="2">
    <source>
        <dbReference type="Proteomes" id="UP000077266"/>
    </source>
</evidence>
<sequence>MPSSFTLSTRATTDLWRKPPGLDVANAPSQTQSIPLASLKGVRVTVHADWERQYDQGGLVILTPDNKFWVKAGIEFFNGEPCVSCVATDAWSDWSVVPDLAPGGKATLEFAPAEGSLWLYLIKEGGKRVPLREITWFLTKQPDVVVDIGAYVARPTAKEGD</sequence>
<name>A0A165BUQ8_EXIGL</name>
<dbReference type="PANTHER" id="PTHR35332:SF2">
    <property type="entry name" value="REGULATION OF ENOLASE PROTEIN 1"/>
    <property type="match status" value="1"/>
</dbReference>
<dbReference type="PANTHER" id="PTHR35332">
    <property type="entry name" value="REGULATION OF ENOLASE PROTEIN 1"/>
    <property type="match status" value="1"/>
</dbReference>
<protein>
    <submittedName>
        <fullName evidence="1">Uncharacterized protein</fullName>
    </submittedName>
</protein>
<dbReference type="Pfam" id="PF07081">
    <property type="entry name" value="DUF1349"/>
    <property type="match status" value="1"/>
</dbReference>
<dbReference type="OrthoDB" id="42525at2759"/>
<proteinExistence type="predicted"/>
<dbReference type="STRING" id="1314781.A0A165BUQ8"/>
<organism evidence="1 2">
    <name type="scientific">Exidia glandulosa HHB12029</name>
    <dbReference type="NCBI Taxonomy" id="1314781"/>
    <lineage>
        <taxon>Eukaryota</taxon>
        <taxon>Fungi</taxon>
        <taxon>Dikarya</taxon>
        <taxon>Basidiomycota</taxon>
        <taxon>Agaricomycotina</taxon>
        <taxon>Agaricomycetes</taxon>
        <taxon>Auriculariales</taxon>
        <taxon>Exidiaceae</taxon>
        <taxon>Exidia</taxon>
    </lineage>
</organism>
<dbReference type="InParanoid" id="A0A165BUQ8"/>